<evidence type="ECO:0000256" key="1">
    <source>
        <dbReference type="SAM" id="MobiDB-lite"/>
    </source>
</evidence>
<proteinExistence type="predicted"/>
<reference evidence="2 3" key="1">
    <citation type="submission" date="2022-09" db="EMBL/GenBank/DDBJ databases">
        <authorList>
            <person name="Palmer J.M."/>
        </authorList>
    </citation>
    <scope>NUCLEOTIDE SEQUENCE [LARGE SCALE GENOMIC DNA]</scope>
    <source>
        <strain evidence="2 3">DSM 7382</strain>
    </source>
</reference>
<dbReference type="AlphaFoldDB" id="A0AAW0GC15"/>
<dbReference type="EMBL" id="JASBNA010000006">
    <property type="protein sequence ID" value="KAK7690988.1"/>
    <property type="molecule type" value="Genomic_DNA"/>
</dbReference>
<name>A0AAW0GC15_9APHY</name>
<sequence length="246" mass="27299">MAMPFRPRSQSVDSTWDKDFGWDLVNNCFLVAPSSGPSNEANVHPENDFTMSSLPEVDEQPVDLSDYFRDDPSLSFDVLRAAYPFSFEETLSTEVHTPLGAATELPAPMCVSPSEVMPPPTTGTVASRRPCGGRGRRRRTSSTSSASLNKNKTTPVIKKQPKVNTPKKAPSTPPKKTAAVLPVLPQISPVAMRTVKKEEENPMGCLRCKFRGETIDELRKHCEATHMILRNRSEIFPPKHLRVPRT</sequence>
<organism evidence="2 3">
    <name type="scientific">Cerrena zonata</name>
    <dbReference type="NCBI Taxonomy" id="2478898"/>
    <lineage>
        <taxon>Eukaryota</taxon>
        <taxon>Fungi</taxon>
        <taxon>Dikarya</taxon>
        <taxon>Basidiomycota</taxon>
        <taxon>Agaricomycotina</taxon>
        <taxon>Agaricomycetes</taxon>
        <taxon>Polyporales</taxon>
        <taxon>Cerrenaceae</taxon>
        <taxon>Cerrena</taxon>
    </lineage>
</organism>
<feature type="region of interest" description="Disordered" evidence="1">
    <location>
        <begin position="114"/>
        <end position="176"/>
    </location>
</feature>
<dbReference type="Proteomes" id="UP001385951">
    <property type="component" value="Unassembled WGS sequence"/>
</dbReference>
<feature type="compositionally biased region" description="Low complexity" evidence="1">
    <location>
        <begin position="166"/>
        <end position="176"/>
    </location>
</feature>
<keyword evidence="3" id="KW-1185">Reference proteome</keyword>
<gene>
    <name evidence="2" type="ORF">QCA50_006091</name>
</gene>
<evidence type="ECO:0000313" key="2">
    <source>
        <dbReference type="EMBL" id="KAK7690988.1"/>
    </source>
</evidence>
<accession>A0AAW0GC15</accession>
<comment type="caution">
    <text evidence="2">The sequence shown here is derived from an EMBL/GenBank/DDBJ whole genome shotgun (WGS) entry which is preliminary data.</text>
</comment>
<protein>
    <recommendedName>
        <fullName evidence="4">C2H2-type domain-containing protein</fullName>
    </recommendedName>
</protein>
<evidence type="ECO:0000313" key="3">
    <source>
        <dbReference type="Proteomes" id="UP001385951"/>
    </source>
</evidence>
<evidence type="ECO:0008006" key="4">
    <source>
        <dbReference type="Google" id="ProtNLM"/>
    </source>
</evidence>